<dbReference type="Proteomes" id="UP001194468">
    <property type="component" value="Unassembled WGS sequence"/>
</dbReference>
<reference evidence="1" key="1">
    <citation type="submission" date="2019-10" db="EMBL/GenBank/DDBJ databases">
        <authorList>
            <consortium name="DOE Joint Genome Institute"/>
            <person name="Kuo A."/>
            <person name="Miyauchi S."/>
            <person name="Kiss E."/>
            <person name="Drula E."/>
            <person name="Kohler A."/>
            <person name="Sanchez-Garcia M."/>
            <person name="Andreopoulos B."/>
            <person name="Barry K.W."/>
            <person name="Bonito G."/>
            <person name="Buee M."/>
            <person name="Carver A."/>
            <person name="Chen C."/>
            <person name="Cichocki N."/>
            <person name="Clum A."/>
            <person name="Culley D."/>
            <person name="Crous P.W."/>
            <person name="Fauchery L."/>
            <person name="Girlanda M."/>
            <person name="Hayes R."/>
            <person name="Keri Z."/>
            <person name="LaButti K."/>
            <person name="Lipzen A."/>
            <person name="Lombard V."/>
            <person name="Magnuson J."/>
            <person name="Maillard F."/>
            <person name="Morin E."/>
            <person name="Murat C."/>
            <person name="Nolan M."/>
            <person name="Ohm R."/>
            <person name="Pangilinan J."/>
            <person name="Pereira M."/>
            <person name="Perotto S."/>
            <person name="Peter M."/>
            <person name="Riley R."/>
            <person name="Sitrit Y."/>
            <person name="Stielow B."/>
            <person name="Szollosi G."/>
            <person name="Zifcakova L."/>
            <person name="Stursova M."/>
            <person name="Spatafora J.W."/>
            <person name="Tedersoo L."/>
            <person name="Vaario L.-M."/>
            <person name="Yamada A."/>
            <person name="Yan M."/>
            <person name="Wang P."/>
            <person name="Xu J."/>
            <person name="Bruns T."/>
            <person name="Baldrian P."/>
            <person name="Vilgalys R."/>
            <person name="Henrissat B."/>
            <person name="Grigoriev I.V."/>
            <person name="Hibbett D."/>
            <person name="Nagy L.G."/>
            <person name="Martin F.M."/>
        </authorList>
    </citation>
    <scope>NUCLEOTIDE SEQUENCE</scope>
    <source>
        <strain evidence="1">BED1</strain>
    </source>
</reference>
<reference evidence="1" key="2">
    <citation type="journal article" date="2020" name="Nat. Commun.">
        <title>Large-scale genome sequencing of mycorrhizal fungi provides insights into the early evolution of symbiotic traits.</title>
        <authorList>
            <person name="Miyauchi S."/>
            <person name="Kiss E."/>
            <person name="Kuo A."/>
            <person name="Drula E."/>
            <person name="Kohler A."/>
            <person name="Sanchez-Garcia M."/>
            <person name="Morin E."/>
            <person name="Andreopoulos B."/>
            <person name="Barry K.W."/>
            <person name="Bonito G."/>
            <person name="Buee M."/>
            <person name="Carver A."/>
            <person name="Chen C."/>
            <person name="Cichocki N."/>
            <person name="Clum A."/>
            <person name="Culley D."/>
            <person name="Crous P.W."/>
            <person name="Fauchery L."/>
            <person name="Girlanda M."/>
            <person name="Hayes R.D."/>
            <person name="Keri Z."/>
            <person name="LaButti K."/>
            <person name="Lipzen A."/>
            <person name="Lombard V."/>
            <person name="Magnuson J."/>
            <person name="Maillard F."/>
            <person name="Murat C."/>
            <person name="Nolan M."/>
            <person name="Ohm R.A."/>
            <person name="Pangilinan J."/>
            <person name="Pereira M.F."/>
            <person name="Perotto S."/>
            <person name="Peter M."/>
            <person name="Pfister S."/>
            <person name="Riley R."/>
            <person name="Sitrit Y."/>
            <person name="Stielow J.B."/>
            <person name="Szollosi G."/>
            <person name="Zifcakova L."/>
            <person name="Stursova M."/>
            <person name="Spatafora J.W."/>
            <person name="Tedersoo L."/>
            <person name="Vaario L.M."/>
            <person name="Yamada A."/>
            <person name="Yan M."/>
            <person name="Wang P."/>
            <person name="Xu J."/>
            <person name="Bruns T."/>
            <person name="Baldrian P."/>
            <person name="Vilgalys R."/>
            <person name="Dunand C."/>
            <person name="Henrissat B."/>
            <person name="Grigoriev I.V."/>
            <person name="Hibbett D."/>
            <person name="Nagy L.G."/>
            <person name="Martin F.M."/>
        </authorList>
    </citation>
    <scope>NUCLEOTIDE SEQUENCE</scope>
    <source>
        <strain evidence="1">BED1</strain>
    </source>
</reference>
<keyword evidence="2" id="KW-1185">Reference proteome</keyword>
<comment type="caution">
    <text evidence="1">The sequence shown here is derived from an EMBL/GenBank/DDBJ whole genome shotgun (WGS) entry which is preliminary data.</text>
</comment>
<proteinExistence type="predicted"/>
<sequence length="100" mass="11283">GTVTNTSAHQAPEQRFARLFIGLYVIHHAWSSTQQPVVSTIELSRHLHLSPFRYSKSLCHPQQHASTMSGSSVKCENTFAMSCCRTNGKTMNRCTTRWCI</sequence>
<evidence type="ECO:0000313" key="2">
    <source>
        <dbReference type="Proteomes" id="UP001194468"/>
    </source>
</evidence>
<dbReference type="EMBL" id="WHUW01000002">
    <property type="protein sequence ID" value="KAF8451182.1"/>
    <property type="molecule type" value="Genomic_DNA"/>
</dbReference>
<name>A0AAD4C954_BOLED</name>
<protein>
    <submittedName>
        <fullName evidence="1">Uncharacterized protein</fullName>
    </submittedName>
</protein>
<dbReference type="AlphaFoldDB" id="A0AAD4C954"/>
<accession>A0AAD4C954</accession>
<gene>
    <name evidence="1" type="ORF">L210DRAFT_3522751</name>
</gene>
<organism evidence="1 2">
    <name type="scientific">Boletus edulis BED1</name>
    <dbReference type="NCBI Taxonomy" id="1328754"/>
    <lineage>
        <taxon>Eukaryota</taxon>
        <taxon>Fungi</taxon>
        <taxon>Dikarya</taxon>
        <taxon>Basidiomycota</taxon>
        <taxon>Agaricomycotina</taxon>
        <taxon>Agaricomycetes</taxon>
        <taxon>Agaricomycetidae</taxon>
        <taxon>Boletales</taxon>
        <taxon>Boletineae</taxon>
        <taxon>Boletaceae</taxon>
        <taxon>Boletoideae</taxon>
        <taxon>Boletus</taxon>
    </lineage>
</organism>
<evidence type="ECO:0000313" key="1">
    <source>
        <dbReference type="EMBL" id="KAF8451182.1"/>
    </source>
</evidence>
<feature type="non-terminal residue" evidence="1">
    <location>
        <position position="1"/>
    </location>
</feature>